<protein>
    <recommendedName>
        <fullName evidence="3">Host attachment protein</fullName>
    </recommendedName>
</protein>
<evidence type="ECO:0000313" key="2">
    <source>
        <dbReference type="Proteomes" id="UP000239068"/>
    </source>
</evidence>
<dbReference type="AlphaFoldDB" id="A0A2S7WG53"/>
<dbReference type="Gene3D" id="3.30.420.60">
    <property type="entry name" value="eRF1 domain 2"/>
    <property type="match status" value="1"/>
</dbReference>
<dbReference type="EMBL" id="MSCM01000002">
    <property type="protein sequence ID" value="PQJ76281.1"/>
    <property type="molecule type" value="Genomic_DNA"/>
</dbReference>
<evidence type="ECO:0000313" key="1">
    <source>
        <dbReference type="EMBL" id="PQJ76281.1"/>
    </source>
</evidence>
<dbReference type="SUPFAM" id="SSF53137">
    <property type="entry name" value="Translational machinery components"/>
    <property type="match status" value="1"/>
</dbReference>
<keyword evidence="2" id="KW-1185">Reference proteome</keyword>
<comment type="caution">
    <text evidence="1">The sequence shown here is derived from an EMBL/GenBank/DDBJ whole genome shotgun (WGS) entry which is preliminary data.</text>
</comment>
<gene>
    <name evidence="1" type="ORF">BTO16_10180</name>
</gene>
<name>A0A2S7WG53_9FLAO</name>
<sequence>MKTQKKLGIWMDHATANLIDATSNKHSQILSDFTLDTKEEALNRSELVMHNKRQQMHEAYYKKIADSILKYNSVLLFGPTNAKTELHNYLNADLHFKDIKIEVKSADKMTDNQQDAFVKKYFEY</sequence>
<dbReference type="Proteomes" id="UP000239068">
    <property type="component" value="Unassembled WGS sequence"/>
</dbReference>
<organism evidence="1 2">
    <name type="scientific">Polaribacter glomeratus</name>
    <dbReference type="NCBI Taxonomy" id="102"/>
    <lineage>
        <taxon>Bacteria</taxon>
        <taxon>Pseudomonadati</taxon>
        <taxon>Bacteroidota</taxon>
        <taxon>Flavobacteriia</taxon>
        <taxon>Flavobacteriales</taxon>
        <taxon>Flavobacteriaceae</taxon>
    </lineage>
</organism>
<dbReference type="OrthoDB" id="1122364at2"/>
<accession>A0A2S7WG53</accession>
<evidence type="ECO:0008006" key="3">
    <source>
        <dbReference type="Google" id="ProtNLM"/>
    </source>
</evidence>
<reference evidence="1 2" key="1">
    <citation type="submission" date="2016-12" db="EMBL/GenBank/DDBJ databases">
        <title>Trade-off between light-utilization and light-protection in marine flavobacteria.</title>
        <authorList>
            <person name="Kumagai Y."/>
            <person name="Yoshizawa S."/>
            <person name="Kogure K."/>
            <person name="Iwasaki W."/>
        </authorList>
    </citation>
    <scope>NUCLEOTIDE SEQUENCE [LARGE SCALE GENOMIC DNA]</scope>
    <source>
        <strain evidence="1 2">ATCC 43844</strain>
    </source>
</reference>
<dbReference type="InterPro" id="IPR042226">
    <property type="entry name" value="eFR1_2_sf"/>
</dbReference>
<proteinExistence type="predicted"/>
<dbReference type="RefSeq" id="WP_105021593.1">
    <property type="nucleotide sequence ID" value="NZ_MSCM01000002.1"/>
</dbReference>